<proteinExistence type="inferred from homology"/>
<dbReference type="NCBIfam" id="TIGR00028">
    <property type="entry name" value="Mtu_PIN_fam"/>
    <property type="match status" value="1"/>
</dbReference>
<organism evidence="7 8">
    <name type="scientific">Pelomicrobium methylotrophicum</name>
    <dbReference type="NCBI Taxonomy" id="2602750"/>
    <lineage>
        <taxon>Bacteria</taxon>
        <taxon>Pseudomonadati</taxon>
        <taxon>Pseudomonadota</taxon>
        <taxon>Hydrogenophilia</taxon>
        <taxon>Hydrogenophilia incertae sedis</taxon>
        <taxon>Pelomicrobium</taxon>
    </lineage>
</organism>
<evidence type="ECO:0000259" key="6">
    <source>
        <dbReference type="Pfam" id="PF01850"/>
    </source>
</evidence>
<feature type="binding site" evidence="5">
    <location>
        <position position="108"/>
    </location>
    <ligand>
        <name>Mg(2+)</name>
        <dbReference type="ChEBI" id="CHEBI:18420"/>
    </ligand>
</feature>
<comment type="cofactor">
    <cofactor evidence="5">
        <name>Mg(2+)</name>
        <dbReference type="ChEBI" id="CHEBI:18420"/>
    </cofactor>
</comment>
<dbReference type="EMBL" id="VPFL01000002">
    <property type="protein sequence ID" value="TXF13344.1"/>
    <property type="molecule type" value="Genomic_DNA"/>
</dbReference>
<evidence type="ECO:0000256" key="1">
    <source>
        <dbReference type="ARBA" id="ARBA00022649"/>
    </source>
</evidence>
<dbReference type="HAMAP" id="MF_00265">
    <property type="entry name" value="VapC_Nob1"/>
    <property type="match status" value="1"/>
</dbReference>
<gene>
    <name evidence="5" type="primary">vapC</name>
    <name evidence="7" type="ORF">FR698_02070</name>
</gene>
<dbReference type="GO" id="GO:0090729">
    <property type="term" value="F:toxin activity"/>
    <property type="evidence" value="ECO:0007669"/>
    <property type="project" value="UniProtKB-KW"/>
</dbReference>
<protein>
    <recommendedName>
        <fullName evidence="5">Ribonuclease VapC</fullName>
        <shortName evidence="5">RNase VapC</shortName>
        <ecNumber evidence="5">3.1.-.-</ecNumber>
    </recommendedName>
    <alternativeName>
        <fullName evidence="5">Toxin VapC</fullName>
    </alternativeName>
</protein>
<keyword evidence="2 5" id="KW-0540">Nuclease</keyword>
<keyword evidence="5" id="KW-0460">Magnesium</keyword>
<keyword evidence="1 5" id="KW-1277">Toxin-antitoxin system</keyword>
<dbReference type="GO" id="GO:0004540">
    <property type="term" value="F:RNA nuclease activity"/>
    <property type="evidence" value="ECO:0007669"/>
    <property type="project" value="InterPro"/>
</dbReference>
<evidence type="ECO:0000256" key="5">
    <source>
        <dbReference type="HAMAP-Rule" id="MF_00265"/>
    </source>
</evidence>
<dbReference type="GO" id="GO:0000287">
    <property type="term" value="F:magnesium ion binding"/>
    <property type="evidence" value="ECO:0007669"/>
    <property type="project" value="UniProtKB-UniRule"/>
</dbReference>
<feature type="binding site" evidence="5">
    <location>
        <position position="5"/>
    </location>
    <ligand>
        <name>Mg(2+)</name>
        <dbReference type="ChEBI" id="CHEBI:18420"/>
    </ligand>
</feature>
<keyword evidence="8" id="KW-1185">Reference proteome</keyword>
<reference evidence="7 8" key="1">
    <citation type="submission" date="2019-08" db="EMBL/GenBank/DDBJ databases">
        <title>Pelomicrobium methylotrophicum gen. nov., sp. nov. a moderately thermophilic, facultatively anaerobic, lithoautotrophic and methylotrophic bacterium isolated from a terrestrial mud volcano.</title>
        <authorList>
            <person name="Slobodkina G.B."/>
            <person name="Merkel A.Y."/>
            <person name="Slobodkin A.I."/>
        </authorList>
    </citation>
    <scope>NUCLEOTIDE SEQUENCE [LARGE SCALE GENOMIC DNA]</scope>
    <source>
        <strain evidence="7 8">SM250</strain>
    </source>
</reference>
<evidence type="ECO:0000313" key="7">
    <source>
        <dbReference type="EMBL" id="TXF13344.1"/>
    </source>
</evidence>
<dbReference type="Gene3D" id="3.40.50.1010">
    <property type="entry name" value="5'-nuclease"/>
    <property type="match status" value="1"/>
</dbReference>
<evidence type="ECO:0000256" key="3">
    <source>
        <dbReference type="ARBA" id="ARBA00022723"/>
    </source>
</evidence>
<name>A0A5C7F0W6_9PROT</name>
<sequence length="152" mass="16982">MILVDANLLIYAVNRDSPQHEPARKWLEEVLSGAETVGFPLVSVLAFLRLTTQPRVFERPLAPEAAIAYVDEWLSQPPARWATPGPAHWNVLRELLAFSGTAGNLTTDAHLAALAIEHGYTLHSADNDFRRFAGLRFFNPLQAYPAAPRKRR</sequence>
<keyword evidence="3 5" id="KW-0479">Metal-binding</keyword>
<keyword evidence="5" id="KW-0800">Toxin</keyword>
<feature type="domain" description="PIN" evidence="6">
    <location>
        <begin position="2"/>
        <end position="134"/>
    </location>
</feature>
<evidence type="ECO:0000256" key="2">
    <source>
        <dbReference type="ARBA" id="ARBA00022722"/>
    </source>
</evidence>
<dbReference type="GO" id="GO:0016788">
    <property type="term" value="F:hydrolase activity, acting on ester bonds"/>
    <property type="evidence" value="ECO:0007669"/>
    <property type="project" value="InterPro"/>
</dbReference>
<keyword evidence="4 5" id="KW-0378">Hydrolase</keyword>
<comment type="similarity">
    <text evidence="5">Belongs to the PINc/VapC protein family.</text>
</comment>
<dbReference type="SUPFAM" id="SSF88723">
    <property type="entry name" value="PIN domain-like"/>
    <property type="match status" value="1"/>
</dbReference>
<dbReference type="RefSeq" id="WP_147798518.1">
    <property type="nucleotide sequence ID" value="NZ_VPFL01000002.1"/>
</dbReference>
<comment type="caution">
    <text evidence="7">The sequence shown here is derived from an EMBL/GenBank/DDBJ whole genome shotgun (WGS) entry which is preliminary data.</text>
</comment>
<dbReference type="Proteomes" id="UP000321201">
    <property type="component" value="Unassembled WGS sequence"/>
</dbReference>
<dbReference type="CDD" id="cd18678">
    <property type="entry name" value="PIN_MtVapC25_VapC33-like"/>
    <property type="match status" value="1"/>
</dbReference>
<dbReference type="InterPro" id="IPR002716">
    <property type="entry name" value="PIN_dom"/>
</dbReference>
<accession>A0A5C7F0W6</accession>
<dbReference type="InParanoid" id="A0A5C7F0W6"/>
<dbReference type="OrthoDB" id="9792015at2"/>
<evidence type="ECO:0000256" key="4">
    <source>
        <dbReference type="ARBA" id="ARBA00022801"/>
    </source>
</evidence>
<dbReference type="InterPro" id="IPR029060">
    <property type="entry name" value="PIN-like_dom_sf"/>
</dbReference>
<dbReference type="InterPro" id="IPR006226">
    <property type="entry name" value="Mtu_PIN"/>
</dbReference>
<dbReference type="InterPro" id="IPR022907">
    <property type="entry name" value="VapC_family"/>
</dbReference>
<evidence type="ECO:0000313" key="8">
    <source>
        <dbReference type="Proteomes" id="UP000321201"/>
    </source>
</evidence>
<dbReference type="Pfam" id="PF01850">
    <property type="entry name" value="PIN"/>
    <property type="match status" value="1"/>
</dbReference>
<comment type="function">
    <text evidence="5">Toxic component of a toxin-antitoxin (TA) system. An RNase.</text>
</comment>
<dbReference type="GO" id="GO:0045926">
    <property type="term" value="P:negative regulation of growth"/>
    <property type="evidence" value="ECO:0007669"/>
    <property type="project" value="UniProtKB-ARBA"/>
</dbReference>
<dbReference type="AlphaFoldDB" id="A0A5C7F0W6"/>
<dbReference type="EC" id="3.1.-.-" evidence="5"/>